<dbReference type="OrthoDB" id="9913155at2"/>
<dbReference type="AlphaFoldDB" id="A0A4R4DZT8"/>
<evidence type="ECO:0000313" key="2">
    <source>
        <dbReference type="EMBL" id="TCZ72269.1"/>
    </source>
</evidence>
<name>A0A4R4DZT8_9BACT</name>
<dbReference type="Proteomes" id="UP000295164">
    <property type="component" value="Unassembled WGS sequence"/>
</dbReference>
<keyword evidence="3" id="KW-1185">Reference proteome</keyword>
<evidence type="ECO:0000256" key="1">
    <source>
        <dbReference type="SAM" id="MobiDB-lite"/>
    </source>
</evidence>
<accession>A0A4R4DZT8</accession>
<gene>
    <name evidence="2" type="ORF">E0486_09275</name>
</gene>
<sequence>MSDKQFETARNNEQSPAPGFASVNTHNPSEEAEQQPQTSQQERHPRSAEDASRPRPESAERAAGSESS</sequence>
<feature type="compositionally biased region" description="Basic and acidic residues" evidence="1">
    <location>
        <begin position="41"/>
        <end position="60"/>
    </location>
</feature>
<organism evidence="2 3">
    <name type="scientific">Flaviaesturariibacter aridisoli</name>
    <dbReference type="NCBI Taxonomy" id="2545761"/>
    <lineage>
        <taxon>Bacteria</taxon>
        <taxon>Pseudomonadati</taxon>
        <taxon>Bacteroidota</taxon>
        <taxon>Chitinophagia</taxon>
        <taxon>Chitinophagales</taxon>
        <taxon>Chitinophagaceae</taxon>
        <taxon>Flaviaestuariibacter</taxon>
    </lineage>
</organism>
<comment type="caution">
    <text evidence="2">The sequence shown here is derived from an EMBL/GenBank/DDBJ whole genome shotgun (WGS) entry which is preliminary data.</text>
</comment>
<dbReference type="RefSeq" id="WP_131851883.1">
    <property type="nucleotide sequence ID" value="NZ_SKFH01000011.1"/>
</dbReference>
<evidence type="ECO:0000313" key="3">
    <source>
        <dbReference type="Proteomes" id="UP000295164"/>
    </source>
</evidence>
<protein>
    <submittedName>
        <fullName evidence="2">Uncharacterized protein</fullName>
    </submittedName>
</protein>
<feature type="region of interest" description="Disordered" evidence="1">
    <location>
        <begin position="1"/>
        <end position="68"/>
    </location>
</feature>
<proteinExistence type="predicted"/>
<reference evidence="2 3" key="1">
    <citation type="submission" date="2019-03" db="EMBL/GenBank/DDBJ databases">
        <authorList>
            <person name="Kim M.K.M."/>
        </authorList>
    </citation>
    <scope>NUCLEOTIDE SEQUENCE [LARGE SCALE GENOMIC DNA]</scope>
    <source>
        <strain evidence="2 3">17J68-15</strain>
    </source>
</reference>
<dbReference type="EMBL" id="SKFH01000011">
    <property type="protein sequence ID" value="TCZ72269.1"/>
    <property type="molecule type" value="Genomic_DNA"/>
</dbReference>